<name>R7U0I1_CAPTE</name>
<reference evidence="4" key="3">
    <citation type="submission" date="2015-06" db="UniProtKB">
        <authorList>
            <consortium name="EnsemblMetazoa"/>
        </authorList>
    </citation>
    <scope>IDENTIFICATION</scope>
</reference>
<feature type="signal peptide" evidence="1">
    <location>
        <begin position="1"/>
        <end position="16"/>
    </location>
</feature>
<evidence type="ECO:0000313" key="4">
    <source>
        <dbReference type="EnsemblMetazoa" id="CapteP218748"/>
    </source>
</evidence>
<dbReference type="InterPro" id="IPR013783">
    <property type="entry name" value="Ig-like_fold"/>
</dbReference>
<keyword evidence="5" id="KW-1185">Reference proteome</keyword>
<dbReference type="PROSITE" id="PS50835">
    <property type="entry name" value="IG_LIKE"/>
    <property type="match status" value="1"/>
</dbReference>
<accession>R7U0I1</accession>
<dbReference type="EMBL" id="AMQN01009906">
    <property type="status" value="NOT_ANNOTATED_CDS"/>
    <property type="molecule type" value="Genomic_DNA"/>
</dbReference>
<dbReference type="SUPFAM" id="SSF48726">
    <property type="entry name" value="Immunoglobulin"/>
    <property type="match status" value="1"/>
</dbReference>
<dbReference type="AlphaFoldDB" id="R7U0I1"/>
<keyword evidence="1" id="KW-0732">Signal</keyword>
<gene>
    <name evidence="3" type="ORF">CAPTEDRAFT_218748</name>
</gene>
<dbReference type="HOGENOM" id="CLU_702570_0_0_1"/>
<dbReference type="InterPro" id="IPR007110">
    <property type="entry name" value="Ig-like_dom"/>
</dbReference>
<dbReference type="EMBL" id="KB306576">
    <property type="protein sequence ID" value="ELT99713.1"/>
    <property type="molecule type" value="Genomic_DNA"/>
</dbReference>
<proteinExistence type="predicted"/>
<evidence type="ECO:0000313" key="5">
    <source>
        <dbReference type="Proteomes" id="UP000014760"/>
    </source>
</evidence>
<evidence type="ECO:0000256" key="1">
    <source>
        <dbReference type="SAM" id="SignalP"/>
    </source>
</evidence>
<dbReference type="InterPro" id="IPR003599">
    <property type="entry name" value="Ig_sub"/>
</dbReference>
<dbReference type="Proteomes" id="UP000014760">
    <property type="component" value="Unassembled WGS sequence"/>
</dbReference>
<reference evidence="5" key="1">
    <citation type="submission" date="2012-12" db="EMBL/GenBank/DDBJ databases">
        <authorList>
            <person name="Hellsten U."/>
            <person name="Grimwood J."/>
            <person name="Chapman J.A."/>
            <person name="Shapiro H."/>
            <person name="Aerts A."/>
            <person name="Otillar R.P."/>
            <person name="Terry A.Y."/>
            <person name="Boore J.L."/>
            <person name="Simakov O."/>
            <person name="Marletaz F."/>
            <person name="Cho S.-J."/>
            <person name="Edsinger-Gonzales E."/>
            <person name="Havlak P."/>
            <person name="Kuo D.-H."/>
            <person name="Larsson T."/>
            <person name="Lv J."/>
            <person name="Arendt D."/>
            <person name="Savage R."/>
            <person name="Osoegawa K."/>
            <person name="de Jong P."/>
            <person name="Lindberg D.R."/>
            <person name="Seaver E.C."/>
            <person name="Weisblat D.A."/>
            <person name="Putnam N.H."/>
            <person name="Grigoriev I.V."/>
            <person name="Rokhsar D.S."/>
        </authorList>
    </citation>
    <scope>NUCLEOTIDE SEQUENCE</scope>
    <source>
        <strain evidence="5">I ESC-2004</strain>
    </source>
</reference>
<dbReference type="Gene3D" id="2.60.40.10">
    <property type="entry name" value="Immunoglobulins"/>
    <property type="match status" value="1"/>
</dbReference>
<feature type="domain" description="Ig-like" evidence="2">
    <location>
        <begin position="28"/>
        <end position="122"/>
    </location>
</feature>
<reference evidence="3 5" key="2">
    <citation type="journal article" date="2013" name="Nature">
        <title>Insights into bilaterian evolution from three spiralian genomes.</title>
        <authorList>
            <person name="Simakov O."/>
            <person name="Marletaz F."/>
            <person name="Cho S.J."/>
            <person name="Edsinger-Gonzales E."/>
            <person name="Havlak P."/>
            <person name="Hellsten U."/>
            <person name="Kuo D.H."/>
            <person name="Larsson T."/>
            <person name="Lv J."/>
            <person name="Arendt D."/>
            <person name="Savage R."/>
            <person name="Osoegawa K."/>
            <person name="de Jong P."/>
            <person name="Grimwood J."/>
            <person name="Chapman J.A."/>
            <person name="Shapiro H."/>
            <person name="Aerts A."/>
            <person name="Otillar R.P."/>
            <person name="Terry A.Y."/>
            <person name="Boore J.L."/>
            <person name="Grigoriev I.V."/>
            <person name="Lindberg D.R."/>
            <person name="Seaver E.C."/>
            <person name="Weisblat D.A."/>
            <person name="Putnam N.H."/>
            <person name="Rokhsar D.S."/>
        </authorList>
    </citation>
    <scope>NUCLEOTIDE SEQUENCE</scope>
    <source>
        <strain evidence="3 5">I ESC-2004</strain>
    </source>
</reference>
<evidence type="ECO:0000259" key="2">
    <source>
        <dbReference type="PROSITE" id="PS50835"/>
    </source>
</evidence>
<organism evidence="3">
    <name type="scientific">Capitella teleta</name>
    <name type="common">Polychaete worm</name>
    <dbReference type="NCBI Taxonomy" id="283909"/>
    <lineage>
        <taxon>Eukaryota</taxon>
        <taxon>Metazoa</taxon>
        <taxon>Spiralia</taxon>
        <taxon>Lophotrochozoa</taxon>
        <taxon>Annelida</taxon>
        <taxon>Polychaeta</taxon>
        <taxon>Sedentaria</taxon>
        <taxon>Scolecida</taxon>
        <taxon>Capitellidae</taxon>
        <taxon>Capitella</taxon>
    </lineage>
</organism>
<dbReference type="EnsemblMetazoa" id="CapteT218748">
    <property type="protein sequence ID" value="CapteP218748"/>
    <property type="gene ID" value="CapteG218748"/>
</dbReference>
<dbReference type="SMART" id="SM00409">
    <property type="entry name" value="IG"/>
    <property type="match status" value="2"/>
</dbReference>
<dbReference type="InterPro" id="IPR036179">
    <property type="entry name" value="Ig-like_dom_sf"/>
</dbReference>
<feature type="chain" id="PRO_5008787569" description="Ig-like domain-containing protein" evidence="1">
    <location>
        <begin position="17"/>
        <end position="388"/>
    </location>
</feature>
<protein>
    <recommendedName>
        <fullName evidence="2">Ig-like domain-containing protein</fullName>
    </recommendedName>
</protein>
<evidence type="ECO:0000313" key="3">
    <source>
        <dbReference type="EMBL" id="ELT99713.1"/>
    </source>
</evidence>
<sequence>MLLIGLVAVLVQGVQCLEIEASSYAAIEGDDVSIKCTLSNYTEDDFVFWKKKFRNKTLALATNTALDTNLNFTDLSKYSIRSTTRDVGGSITKDYIMDIRGVELEDSGEVACSSSTSRVSINLSVSVPIEKDGLLFSAINSTNEQNFIEFIDGETVDIFQLKDLVLECKTFKNHPSPEMEIRLNGVSLTTMKTESCYAASIGFEGPFCNTSIKTQLSEEQLLQMSDIECIASVPFQEQPASISVKSFTEAPSIHCDENVVSLPSYSDEFSLTCHVNGTPPFKIIEWRWLMKEGGPQVALRPGQQKGLYGVTSEQNEYGGMVTELRIRRGFAQTFRNYSVFVLSPFGSDKANVLVEVDPDHPFSSAGFINLPQISAVFMTLFISSTWRP</sequence>